<sequence length="112" mass="12092">MATPGSGTVDDPYSNGSEDFAGAIMQQKGILRRRHWSAESTTAARRPEDHDLDRSSPDGSDSEFQYNEEAESESSSDGSTAEPMLTQGNAEVLSLTSRLSLDGTLAHPVRFD</sequence>
<dbReference type="Proteomes" id="UP001632037">
    <property type="component" value="Unassembled WGS sequence"/>
</dbReference>
<proteinExistence type="predicted"/>
<feature type="region of interest" description="Disordered" evidence="1">
    <location>
        <begin position="1"/>
        <end position="91"/>
    </location>
</feature>
<feature type="compositionally biased region" description="Basic and acidic residues" evidence="1">
    <location>
        <begin position="45"/>
        <end position="56"/>
    </location>
</feature>
<evidence type="ECO:0000313" key="3">
    <source>
        <dbReference type="Proteomes" id="UP001632037"/>
    </source>
</evidence>
<accession>A0ABD3EP48</accession>
<dbReference type="AlphaFoldDB" id="A0ABD3EP48"/>
<reference evidence="2 3" key="1">
    <citation type="submission" date="2024-09" db="EMBL/GenBank/DDBJ databases">
        <title>Genome sequencing and assembly of Phytophthora oleae, isolate VK10A, causative agent of rot of olive drupes.</title>
        <authorList>
            <person name="Conti Taguali S."/>
            <person name="Riolo M."/>
            <person name="La Spada F."/>
            <person name="Cacciola S.O."/>
            <person name="Dionisio G."/>
        </authorList>
    </citation>
    <scope>NUCLEOTIDE SEQUENCE [LARGE SCALE GENOMIC DNA]</scope>
    <source>
        <strain evidence="2 3">VK10A</strain>
    </source>
</reference>
<dbReference type="EMBL" id="JBIMZQ010000094">
    <property type="protein sequence ID" value="KAL3656190.1"/>
    <property type="molecule type" value="Genomic_DNA"/>
</dbReference>
<evidence type="ECO:0000313" key="2">
    <source>
        <dbReference type="EMBL" id="KAL3656190.1"/>
    </source>
</evidence>
<comment type="caution">
    <text evidence="2">The sequence shown here is derived from an EMBL/GenBank/DDBJ whole genome shotgun (WGS) entry which is preliminary data.</text>
</comment>
<gene>
    <name evidence="2" type="ORF">V7S43_018977</name>
</gene>
<protein>
    <submittedName>
        <fullName evidence="2">Uncharacterized protein</fullName>
    </submittedName>
</protein>
<evidence type="ECO:0000256" key="1">
    <source>
        <dbReference type="SAM" id="MobiDB-lite"/>
    </source>
</evidence>
<keyword evidence="3" id="KW-1185">Reference proteome</keyword>
<organism evidence="2 3">
    <name type="scientific">Phytophthora oleae</name>
    <dbReference type="NCBI Taxonomy" id="2107226"/>
    <lineage>
        <taxon>Eukaryota</taxon>
        <taxon>Sar</taxon>
        <taxon>Stramenopiles</taxon>
        <taxon>Oomycota</taxon>
        <taxon>Peronosporomycetes</taxon>
        <taxon>Peronosporales</taxon>
        <taxon>Peronosporaceae</taxon>
        <taxon>Phytophthora</taxon>
    </lineage>
</organism>
<name>A0ABD3EP48_9STRA</name>